<dbReference type="Gene3D" id="2.170.140.10">
    <property type="entry name" value="Chitin binding domain"/>
    <property type="match status" value="1"/>
</dbReference>
<dbReference type="GO" id="GO:0005576">
    <property type="term" value="C:extracellular region"/>
    <property type="evidence" value="ECO:0007669"/>
    <property type="project" value="InterPro"/>
</dbReference>
<keyword evidence="5" id="KW-1185">Reference proteome</keyword>
<dbReference type="OrthoDB" id="10052888at2759"/>
<protein>
    <recommendedName>
        <fullName evidence="3">Chitin-binding type-2 domain-containing protein</fullName>
    </recommendedName>
</protein>
<evidence type="ECO:0000256" key="1">
    <source>
        <dbReference type="SAM" id="MobiDB-lite"/>
    </source>
</evidence>
<organism evidence="4 5">
    <name type="scientific">Ramazzottius varieornatus</name>
    <name type="common">Water bear</name>
    <name type="synonym">Tardigrade</name>
    <dbReference type="NCBI Taxonomy" id="947166"/>
    <lineage>
        <taxon>Eukaryota</taxon>
        <taxon>Metazoa</taxon>
        <taxon>Ecdysozoa</taxon>
        <taxon>Tardigrada</taxon>
        <taxon>Eutardigrada</taxon>
        <taxon>Parachela</taxon>
        <taxon>Hypsibioidea</taxon>
        <taxon>Ramazzottiidae</taxon>
        <taxon>Ramazzottius</taxon>
    </lineage>
</organism>
<feature type="compositionally biased region" description="Low complexity" evidence="1">
    <location>
        <begin position="159"/>
        <end position="173"/>
    </location>
</feature>
<dbReference type="InterPro" id="IPR002557">
    <property type="entry name" value="Chitin-bd_dom"/>
</dbReference>
<dbReference type="PROSITE" id="PS51257">
    <property type="entry name" value="PROKAR_LIPOPROTEIN"/>
    <property type="match status" value="1"/>
</dbReference>
<dbReference type="GO" id="GO:0008061">
    <property type="term" value="F:chitin binding"/>
    <property type="evidence" value="ECO:0007669"/>
    <property type="project" value="InterPro"/>
</dbReference>
<reference evidence="4 5" key="1">
    <citation type="journal article" date="2016" name="Nat. Commun.">
        <title>Extremotolerant tardigrade genome and improved radiotolerance of human cultured cells by tardigrade-unique protein.</title>
        <authorList>
            <person name="Hashimoto T."/>
            <person name="Horikawa D.D."/>
            <person name="Saito Y."/>
            <person name="Kuwahara H."/>
            <person name="Kozuka-Hata H."/>
            <person name="Shin-I T."/>
            <person name="Minakuchi Y."/>
            <person name="Ohishi K."/>
            <person name="Motoyama A."/>
            <person name="Aizu T."/>
            <person name="Enomoto A."/>
            <person name="Kondo K."/>
            <person name="Tanaka S."/>
            <person name="Hara Y."/>
            <person name="Koshikawa S."/>
            <person name="Sagara H."/>
            <person name="Miura T."/>
            <person name="Yokobori S."/>
            <person name="Miyagawa K."/>
            <person name="Suzuki Y."/>
            <person name="Kubo T."/>
            <person name="Oyama M."/>
            <person name="Kohara Y."/>
            <person name="Fujiyama A."/>
            <person name="Arakawa K."/>
            <person name="Katayama T."/>
            <person name="Toyoda A."/>
            <person name="Kunieda T."/>
        </authorList>
    </citation>
    <scope>NUCLEOTIDE SEQUENCE [LARGE SCALE GENOMIC DNA]</scope>
    <source>
        <strain evidence="4 5">YOKOZUNA-1</strain>
    </source>
</reference>
<comment type="caution">
    <text evidence="4">The sequence shown here is derived from an EMBL/GenBank/DDBJ whole genome shotgun (WGS) entry which is preliminary data.</text>
</comment>
<sequence>MSKFTSLLCFAGLVGVACAQSNSIQSPDVFELLSQNKPMMTADKMADMLRSAVPGQTFPTLSEIPITSFSCNDVGQGYFADVETGCQVFRRCDLRGVMSSFLCTNGTLFNQITLVCDWWYNVPSCDQAKNYYNYANSRLYLQNGAKLFDTPASNNWQDSSPSMSAQSSSFSFSRNQEQGFRRLSGTSTRRRVRVRRTTGAMMTNADMDGFS</sequence>
<dbReference type="Pfam" id="PF01607">
    <property type="entry name" value="CBM_14"/>
    <property type="match status" value="1"/>
</dbReference>
<dbReference type="PANTHER" id="PTHR22933">
    <property type="entry name" value="FI18007P1-RELATED"/>
    <property type="match status" value="1"/>
</dbReference>
<evidence type="ECO:0000256" key="2">
    <source>
        <dbReference type="SAM" id="SignalP"/>
    </source>
</evidence>
<dbReference type="InterPro" id="IPR052976">
    <property type="entry name" value="Scoloptoxin-like"/>
</dbReference>
<dbReference type="PANTHER" id="PTHR22933:SF43">
    <property type="entry name" value="LP10131P"/>
    <property type="match status" value="1"/>
</dbReference>
<gene>
    <name evidence="4" type="primary">RvY_04885-1</name>
    <name evidence="4" type="synonym">RvY_04885.1</name>
    <name evidence="4" type="ORF">RvY_04885</name>
</gene>
<keyword evidence="2" id="KW-0732">Signal</keyword>
<dbReference type="PROSITE" id="PS50940">
    <property type="entry name" value="CHIT_BIND_II"/>
    <property type="match status" value="1"/>
</dbReference>
<feature type="chain" id="PRO_5008897585" description="Chitin-binding type-2 domain-containing protein" evidence="2">
    <location>
        <begin position="20"/>
        <end position="211"/>
    </location>
</feature>
<evidence type="ECO:0000313" key="5">
    <source>
        <dbReference type="Proteomes" id="UP000186922"/>
    </source>
</evidence>
<name>A0A1D1UT77_RAMVA</name>
<dbReference type="InterPro" id="IPR036508">
    <property type="entry name" value="Chitin-bd_dom_sf"/>
</dbReference>
<evidence type="ECO:0000313" key="4">
    <source>
        <dbReference type="EMBL" id="GAU92859.1"/>
    </source>
</evidence>
<dbReference type="EMBL" id="BDGG01000002">
    <property type="protein sequence ID" value="GAU92859.1"/>
    <property type="molecule type" value="Genomic_DNA"/>
</dbReference>
<proteinExistence type="predicted"/>
<accession>A0A1D1UT77</accession>
<evidence type="ECO:0000259" key="3">
    <source>
        <dbReference type="PROSITE" id="PS50940"/>
    </source>
</evidence>
<feature type="region of interest" description="Disordered" evidence="1">
    <location>
        <begin position="157"/>
        <end position="188"/>
    </location>
</feature>
<dbReference type="AlphaFoldDB" id="A0A1D1UT77"/>
<feature type="signal peptide" evidence="2">
    <location>
        <begin position="1"/>
        <end position="19"/>
    </location>
</feature>
<feature type="domain" description="Chitin-binding type-2" evidence="3">
    <location>
        <begin position="68"/>
        <end position="127"/>
    </location>
</feature>
<dbReference type="Proteomes" id="UP000186922">
    <property type="component" value="Unassembled WGS sequence"/>
</dbReference>
<dbReference type="SUPFAM" id="SSF57625">
    <property type="entry name" value="Invertebrate chitin-binding proteins"/>
    <property type="match status" value="1"/>
</dbReference>